<evidence type="ECO:0000259" key="2">
    <source>
        <dbReference type="Pfam" id="PF05292"/>
    </source>
</evidence>
<dbReference type="InterPro" id="IPR007956">
    <property type="entry name" value="Malonyl_CoA_deC_C"/>
</dbReference>
<gene>
    <name evidence="4" type="ORF">CYCCA115_LOCUS23988</name>
</gene>
<protein>
    <recommendedName>
        <fullName evidence="6">Malonyl-CoA decarboxylase</fullName>
    </recommendedName>
</protein>
<keyword evidence="5" id="KW-1185">Reference proteome</keyword>
<dbReference type="InterPro" id="IPR035372">
    <property type="entry name" value="MCD_N"/>
</dbReference>
<reference evidence="4" key="1">
    <citation type="submission" date="2023-08" db="EMBL/GenBank/DDBJ databases">
        <authorList>
            <person name="Audoor S."/>
            <person name="Bilcke G."/>
        </authorList>
    </citation>
    <scope>NUCLEOTIDE SEQUENCE</scope>
</reference>
<dbReference type="Pfam" id="PF05292">
    <property type="entry name" value="MCD"/>
    <property type="match status" value="1"/>
</dbReference>
<dbReference type="GO" id="GO:0050080">
    <property type="term" value="F:malonyl-CoA decarboxylase activity"/>
    <property type="evidence" value="ECO:0007669"/>
    <property type="project" value="InterPro"/>
</dbReference>
<accession>A0AAD2GDR0</accession>
<evidence type="ECO:0000313" key="4">
    <source>
        <dbReference type="EMBL" id="CAJ1969964.1"/>
    </source>
</evidence>
<name>A0AAD2GDR0_9STRA</name>
<evidence type="ECO:0000259" key="3">
    <source>
        <dbReference type="Pfam" id="PF17408"/>
    </source>
</evidence>
<dbReference type="Proteomes" id="UP001295423">
    <property type="component" value="Unassembled WGS sequence"/>
</dbReference>
<dbReference type="AlphaFoldDB" id="A0AAD2GDR0"/>
<dbReference type="GO" id="GO:0006633">
    <property type="term" value="P:fatty acid biosynthetic process"/>
    <property type="evidence" value="ECO:0007669"/>
    <property type="project" value="InterPro"/>
</dbReference>
<sequence>MAKIVAQLSRLLDQMSKSTLQDQVRKHDLAIALRDQYMELPRSSGNPIDKETYEALLLFADSSSLGDDSSVSVSQVSYGDDFSAPPRRQRRSKKSQFDRDSILVDCILSKDVQKGMEFVVTMREDIFQSRKNFNSSQREGIGQNKFVNLKELDNDLKQCLRDWFCPNMMDIRRISYDNSAPSVIESIVQKEAVHPIQNPEDLHDRLGQGKRVFALFSPLLPDKPLVFCHVALTDEIPCTLEHAAASSQEDDPKVATFYSITNGEPGLIGLQLGLGLLKLGMRALQSSFPSINEFVTLSPIPQFKAWVESHIKNTFDENSEAYPRSAPRSTKVFDNEVGCELMHMCQLLGEDDPRSDTFLAKLEAAMQSDFGTNETQRAAEHLLFKLACQYLLQERDGRVPKCRVARFHIGNGAEVFRINSKADLSRRGMNQSYGFMVNYRYDISNVV</sequence>
<proteinExistence type="predicted"/>
<feature type="region of interest" description="Disordered" evidence="1">
    <location>
        <begin position="76"/>
        <end position="96"/>
    </location>
</feature>
<evidence type="ECO:0000313" key="5">
    <source>
        <dbReference type="Proteomes" id="UP001295423"/>
    </source>
</evidence>
<dbReference type="Gene3D" id="1.20.140.90">
    <property type="entry name" value="Malonyl-CoA decarboxylase, oligemerization domain"/>
    <property type="match status" value="1"/>
</dbReference>
<dbReference type="EMBL" id="CAKOGP040002439">
    <property type="protein sequence ID" value="CAJ1969964.1"/>
    <property type="molecule type" value="Genomic_DNA"/>
</dbReference>
<feature type="domain" description="Malonyl-CoA decarboxylase C-terminal" evidence="2">
    <location>
        <begin position="169"/>
        <end position="442"/>
    </location>
</feature>
<dbReference type="InterPro" id="IPR042303">
    <property type="entry name" value="Malonyl_CoA_deC_C_sf"/>
</dbReference>
<evidence type="ECO:0000256" key="1">
    <source>
        <dbReference type="SAM" id="MobiDB-lite"/>
    </source>
</evidence>
<feature type="domain" description="Malonyl-CoA decarboxylase N-terminal" evidence="3">
    <location>
        <begin position="112"/>
        <end position="164"/>
    </location>
</feature>
<dbReference type="PANTHER" id="PTHR28641:SF1">
    <property type="entry name" value="MALONYL-COA DECARBOXYLASE, MITOCHONDRIAL"/>
    <property type="match status" value="1"/>
</dbReference>
<dbReference type="Pfam" id="PF17408">
    <property type="entry name" value="MCD_N"/>
    <property type="match status" value="1"/>
</dbReference>
<dbReference type="GO" id="GO:0005759">
    <property type="term" value="C:mitochondrial matrix"/>
    <property type="evidence" value="ECO:0007669"/>
    <property type="project" value="TreeGrafter"/>
</dbReference>
<organism evidence="4 5">
    <name type="scientific">Cylindrotheca closterium</name>
    <dbReference type="NCBI Taxonomy" id="2856"/>
    <lineage>
        <taxon>Eukaryota</taxon>
        <taxon>Sar</taxon>
        <taxon>Stramenopiles</taxon>
        <taxon>Ochrophyta</taxon>
        <taxon>Bacillariophyta</taxon>
        <taxon>Bacillariophyceae</taxon>
        <taxon>Bacillariophycidae</taxon>
        <taxon>Bacillariales</taxon>
        <taxon>Bacillariaceae</taxon>
        <taxon>Cylindrotheca</taxon>
    </lineage>
</organism>
<dbReference type="GO" id="GO:0005782">
    <property type="term" value="C:peroxisomal matrix"/>
    <property type="evidence" value="ECO:0007669"/>
    <property type="project" value="TreeGrafter"/>
</dbReference>
<dbReference type="GO" id="GO:0006085">
    <property type="term" value="P:acetyl-CoA biosynthetic process"/>
    <property type="evidence" value="ECO:0007669"/>
    <property type="project" value="TreeGrafter"/>
</dbReference>
<dbReference type="GO" id="GO:2001294">
    <property type="term" value="P:malonyl-CoA catabolic process"/>
    <property type="evidence" value="ECO:0007669"/>
    <property type="project" value="TreeGrafter"/>
</dbReference>
<dbReference type="InterPro" id="IPR038351">
    <property type="entry name" value="MCD_N_sf"/>
</dbReference>
<dbReference type="InterPro" id="IPR038917">
    <property type="entry name" value="Malonyl_CoA_deC"/>
</dbReference>
<evidence type="ECO:0008006" key="6">
    <source>
        <dbReference type="Google" id="ProtNLM"/>
    </source>
</evidence>
<dbReference type="Gene3D" id="3.40.630.150">
    <property type="entry name" value="Malonyl-CoA decarboxylase, catalytic domain"/>
    <property type="match status" value="1"/>
</dbReference>
<dbReference type="PANTHER" id="PTHR28641">
    <property type="match status" value="1"/>
</dbReference>
<comment type="caution">
    <text evidence="4">The sequence shown here is derived from an EMBL/GenBank/DDBJ whole genome shotgun (WGS) entry which is preliminary data.</text>
</comment>